<keyword evidence="2" id="KW-1185">Reference proteome</keyword>
<accession>A0ABQ1AUY9</accession>
<dbReference type="Proteomes" id="UP000465266">
    <property type="component" value="Unassembled WGS sequence"/>
</dbReference>
<reference evidence="1 2" key="1">
    <citation type="submission" date="2020-01" db="EMBL/GenBank/DDBJ databases">
        <title>Draft genome sequence of Aspergillus udagawae IFM 53868.</title>
        <authorList>
            <person name="Takahashi H."/>
            <person name="Yaguchi T."/>
        </authorList>
    </citation>
    <scope>NUCLEOTIDE SEQUENCE [LARGE SCALE GENOMIC DNA]</scope>
    <source>
        <strain evidence="1 2">IFM 53868</strain>
    </source>
</reference>
<sequence>MLEFIPAPFLQEFLGAAPVSVPHRNLKCIFMAHRPVAARLISVIQKHFQNSAVAMSGGYSYSRARIVDDNTSASIQQHTDSLDMPVRRRTDEGYGAV</sequence>
<name>A0ABQ1AUY9_9EURO</name>
<proteinExistence type="predicted"/>
<dbReference type="EMBL" id="BLKG01000056">
    <property type="protein sequence ID" value="GFF88538.1"/>
    <property type="molecule type" value="Genomic_DNA"/>
</dbReference>
<evidence type="ECO:0000313" key="2">
    <source>
        <dbReference type="Proteomes" id="UP000465266"/>
    </source>
</evidence>
<organism evidence="1 2">
    <name type="scientific">Aspergillus udagawae</name>
    <dbReference type="NCBI Taxonomy" id="91492"/>
    <lineage>
        <taxon>Eukaryota</taxon>
        <taxon>Fungi</taxon>
        <taxon>Dikarya</taxon>
        <taxon>Ascomycota</taxon>
        <taxon>Pezizomycotina</taxon>
        <taxon>Eurotiomycetes</taxon>
        <taxon>Eurotiomycetidae</taxon>
        <taxon>Eurotiales</taxon>
        <taxon>Aspergillaceae</taxon>
        <taxon>Aspergillus</taxon>
        <taxon>Aspergillus subgen. Fumigati</taxon>
    </lineage>
</organism>
<comment type="caution">
    <text evidence="1">The sequence shown here is derived from an EMBL/GenBank/DDBJ whole genome shotgun (WGS) entry which is preliminary data.</text>
</comment>
<protein>
    <submittedName>
        <fullName evidence="1">Uncharacterized protein</fullName>
    </submittedName>
</protein>
<gene>
    <name evidence="1" type="ORF">IFM53868_05534</name>
</gene>
<evidence type="ECO:0000313" key="1">
    <source>
        <dbReference type="EMBL" id="GFF88538.1"/>
    </source>
</evidence>